<organism evidence="1 2">
    <name type="scientific">Bartonella taylorii</name>
    <dbReference type="NCBI Taxonomy" id="33046"/>
    <lineage>
        <taxon>Bacteria</taxon>
        <taxon>Pseudomonadati</taxon>
        <taxon>Pseudomonadota</taxon>
        <taxon>Alphaproteobacteria</taxon>
        <taxon>Hyphomicrobiales</taxon>
        <taxon>Bartonellaceae</taxon>
        <taxon>Bartonella</taxon>
    </lineage>
</organism>
<name>A0A9Q8YWI2_BARTA</name>
<accession>A0A9Q8YWI2</accession>
<dbReference type="Proteomes" id="UP001056980">
    <property type="component" value="Chromosome"/>
</dbReference>
<dbReference type="EMBL" id="CP083444">
    <property type="protein sequence ID" value="USP02369.1"/>
    <property type="molecule type" value="Genomic_DNA"/>
</dbReference>
<sequence>MNHKESFTDASIVTTFSLFSSIAEGSHLDVCALSYLSDTYGSAVESEYKLPTYKLWQSLKKNKPSIRNKRGVYFFHKKHSRALLDAVSYQSFLKRVKQIENNTIQSASTNPKEWSPLESSFSFYERNGRSIDWRNVFGFIPHIHTIARMLAHAQNILRQYKIYSRKEQDFRRNKLTSPSYENTVWQYSKKPHRVGVCIHKISYHRVYCS</sequence>
<proteinExistence type="predicted"/>
<reference evidence="1" key="1">
    <citation type="journal article" date="2022" name="Proc. Natl. Acad. Sci. U.S.A.">
        <title>Identification of the Bartonella autotransporter CFA as a protective antigen and hypervariable target of neutralizing antibodies in mice.</title>
        <authorList>
            <person name="Siewert L.K."/>
            <person name="Korotaev A."/>
            <person name="Sedzicki J."/>
            <person name="Fromm K."/>
            <person name="Pinschewer D.D."/>
            <person name="Dehio C."/>
        </authorList>
    </citation>
    <scope>NUCLEOTIDE SEQUENCE</scope>
    <source>
        <strain evidence="1">IBS296</strain>
    </source>
</reference>
<dbReference type="RefSeq" id="WP_252619379.1">
    <property type="nucleotide sequence ID" value="NZ_CP083444.1"/>
</dbReference>
<dbReference type="AlphaFoldDB" id="A0A9Q8YWI2"/>
<gene>
    <name evidence="1" type="ORF">LAJ60_05675</name>
</gene>
<evidence type="ECO:0000313" key="1">
    <source>
        <dbReference type="EMBL" id="USP02369.1"/>
    </source>
</evidence>
<protein>
    <submittedName>
        <fullName evidence="1">Uncharacterized protein</fullName>
    </submittedName>
</protein>
<evidence type="ECO:0000313" key="2">
    <source>
        <dbReference type="Proteomes" id="UP001056980"/>
    </source>
</evidence>
<dbReference type="KEGG" id="btay:LAJ60_05675"/>